<dbReference type="VEuPathDB" id="FungiDB:GGTG_05914"/>
<evidence type="ECO:0000313" key="3">
    <source>
        <dbReference type="Proteomes" id="UP000006039"/>
    </source>
</evidence>
<dbReference type="EnsemblFungi" id="EJT75989">
    <property type="protein sequence ID" value="EJT75989"/>
    <property type="gene ID" value="GGTG_05914"/>
</dbReference>
<reference evidence="1" key="2">
    <citation type="submission" date="2010-07" db="EMBL/GenBank/DDBJ databases">
        <authorList>
            <consortium name="The Broad Institute Genome Sequencing Platform"/>
            <consortium name="Broad Institute Genome Sequencing Center for Infectious Disease"/>
            <person name="Ma L.-J."/>
            <person name="Dead R."/>
            <person name="Young S."/>
            <person name="Zeng Q."/>
            <person name="Koehrsen M."/>
            <person name="Alvarado L."/>
            <person name="Berlin A."/>
            <person name="Chapman S.B."/>
            <person name="Chen Z."/>
            <person name="Freedman E."/>
            <person name="Gellesch M."/>
            <person name="Goldberg J."/>
            <person name="Griggs A."/>
            <person name="Gujja S."/>
            <person name="Heilman E.R."/>
            <person name="Heiman D."/>
            <person name="Hepburn T."/>
            <person name="Howarth C."/>
            <person name="Jen D."/>
            <person name="Larson L."/>
            <person name="Mehta T."/>
            <person name="Neiman D."/>
            <person name="Pearson M."/>
            <person name="Roberts A."/>
            <person name="Saif S."/>
            <person name="Shea T."/>
            <person name="Shenoy N."/>
            <person name="Sisk P."/>
            <person name="Stolte C."/>
            <person name="Sykes S."/>
            <person name="Walk T."/>
            <person name="White J."/>
            <person name="Yandava C."/>
            <person name="Haas B."/>
            <person name="Nusbaum C."/>
            <person name="Birren B."/>
        </authorList>
    </citation>
    <scope>NUCLEOTIDE SEQUENCE</scope>
    <source>
        <strain evidence="1">R3-111a-1</strain>
    </source>
</reference>
<reference evidence="3" key="1">
    <citation type="submission" date="2010-07" db="EMBL/GenBank/DDBJ databases">
        <title>The genome sequence of Gaeumannomyces graminis var. tritici strain R3-111a-1.</title>
        <authorList>
            <consortium name="The Broad Institute Genome Sequencing Platform"/>
            <person name="Ma L.-J."/>
            <person name="Dead R."/>
            <person name="Young S."/>
            <person name="Zeng Q."/>
            <person name="Koehrsen M."/>
            <person name="Alvarado L."/>
            <person name="Berlin A."/>
            <person name="Chapman S.B."/>
            <person name="Chen Z."/>
            <person name="Freedman E."/>
            <person name="Gellesch M."/>
            <person name="Goldberg J."/>
            <person name="Griggs A."/>
            <person name="Gujja S."/>
            <person name="Heilman E.R."/>
            <person name="Heiman D."/>
            <person name="Hepburn T."/>
            <person name="Howarth C."/>
            <person name="Jen D."/>
            <person name="Larson L."/>
            <person name="Mehta T."/>
            <person name="Neiman D."/>
            <person name="Pearson M."/>
            <person name="Roberts A."/>
            <person name="Saif S."/>
            <person name="Shea T."/>
            <person name="Shenoy N."/>
            <person name="Sisk P."/>
            <person name="Stolte C."/>
            <person name="Sykes S."/>
            <person name="Walk T."/>
            <person name="White J."/>
            <person name="Yandava C."/>
            <person name="Haas B."/>
            <person name="Nusbaum C."/>
            <person name="Birren B."/>
        </authorList>
    </citation>
    <scope>NUCLEOTIDE SEQUENCE [LARGE SCALE GENOMIC DNA]</scope>
    <source>
        <strain evidence="3">R3-111a-1</strain>
    </source>
</reference>
<dbReference type="GeneID" id="20346372"/>
<accession>J3NXA7</accession>
<keyword evidence="3" id="KW-1185">Reference proteome</keyword>
<dbReference type="AlphaFoldDB" id="J3NXA7"/>
<name>J3NXA7_GAET3</name>
<proteinExistence type="predicted"/>
<evidence type="ECO:0000313" key="1">
    <source>
        <dbReference type="EMBL" id="EJT75989.1"/>
    </source>
</evidence>
<reference evidence="2" key="5">
    <citation type="submission" date="2018-04" db="UniProtKB">
        <authorList>
            <consortium name="EnsemblFungi"/>
        </authorList>
    </citation>
    <scope>IDENTIFICATION</scope>
    <source>
        <strain evidence="2">R3-111a-1</strain>
    </source>
</reference>
<dbReference type="HOGENOM" id="CLU_3143171_0_0_1"/>
<gene>
    <name evidence="2" type="primary">20346372</name>
    <name evidence="1" type="ORF">GGTG_05914</name>
</gene>
<dbReference type="EMBL" id="GL385397">
    <property type="protein sequence ID" value="EJT75989.1"/>
    <property type="molecule type" value="Genomic_DNA"/>
</dbReference>
<evidence type="ECO:0000313" key="2">
    <source>
        <dbReference type="EnsemblFungi" id="EJT75989"/>
    </source>
</evidence>
<reference evidence="1" key="3">
    <citation type="submission" date="2010-09" db="EMBL/GenBank/DDBJ databases">
        <title>Annotation of Gaeumannomyces graminis var. tritici R3-111a-1.</title>
        <authorList>
            <consortium name="The Broad Institute Genome Sequencing Platform"/>
            <person name="Ma L.-J."/>
            <person name="Dead R."/>
            <person name="Young S.K."/>
            <person name="Zeng Q."/>
            <person name="Gargeya S."/>
            <person name="Fitzgerald M."/>
            <person name="Haas B."/>
            <person name="Abouelleil A."/>
            <person name="Alvarado L."/>
            <person name="Arachchi H.M."/>
            <person name="Berlin A."/>
            <person name="Brown A."/>
            <person name="Chapman S.B."/>
            <person name="Chen Z."/>
            <person name="Dunbar C."/>
            <person name="Freedman E."/>
            <person name="Gearin G."/>
            <person name="Gellesch M."/>
            <person name="Goldberg J."/>
            <person name="Griggs A."/>
            <person name="Gujja S."/>
            <person name="Heiman D."/>
            <person name="Howarth C."/>
            <person name="Larson L."/>
            <person name="Lui A."/>
            <person name="MacDonald P.J.P."/>
            <person name="Mehta T."/>
            <person name="Montmayeur A."/>
            <person name="Murphy C."/>
            <person name="Neiman D."/>
            <person name="Pearson M."/>
            <person name="Priest M."/>
            <person name="Roberts A."/>
            <person name="Saif S."/>
            <person name="Shea T."/>
            <person name="Shenoy N."/>
            <person name="Sisk P."/>
            <person name="Stolte C."/>
            <person name="Sykes S."/>
            <person name="Yandava C."/>
            <person name="Wortman J."/>
            <person name="Nusbaum C."/>
            <person name="Birren B."/>
        </authorList>
    </citation>
    <scope>NUCLEOTIDE SEQUENCE</scope>
    <source>
        <strain evidence="1">R3-111a-1</strain>
    </source>
</reference>
<sequence>MEGKIDEARNKRGSLERHVLLNNIEGPARTMFCRAQDPQIAGDKQQQAG</sequence>
<reference evidence="2" key="4">
    <citation type="journal article" date="2015" name="G3 (Bethesda)">
        <title>Genome sequences of three phytopathogenic species of the Magnaporthaceae family of fungi.</title>
        <authorList>
            <person name="Okagaki L.H."/>
            <person name="Nunes C.C."/>
            <person name="Sailsbery J."/>
            <person name="Clay B."/>
            <person name="Brown D."/>
            <person name="John T."/>
            <person name="Oh Y."/>
            <person name="Young N."/>
            <person name="Fitzgerald M."/>
            <person name="Haas B.J."/>
            <person name="Zeng Q."/>
            <person name="Young S."/>
            <person name="Adiconis X."/>
            <person name="Fan L."/>
            <person name="Levin J.Z."/>
            <person name="Mitchell T.K."/>
            <person name="Okubara P.A."/>
            <person name="Farman M.L."/>
            <person name="Kohn L.M."/>
            <person name="Birren B."/>
            <person name="Ma L.-J."/>
            <person name="Dean R.A."/>
        </authorList>
    </citation>
    <scope>NUCLEOTIDE SEQUENCE</scope>
    <source>
        <strain evidence="2">R3-111a-1</strain>
    </source>
</reference>
<dbReference type="RefSeq" id="XP_009221989.1">
    <property type="nucleotide sequence ID" value="XM_009223725.1"/>
</dbReference>
<organism evidence="1">
    <name type="scientific">Gaeumannomyces tritici (strain R3-111a-1)</name>
    <name type="common">Wheat and barley take-all root rot fungus</name>
    <name type="synonym">Gaeumannomyces graminis var. tritici</name>
    <dbReference type="NCBI Taxonomy" id="644352"/>
    <lineage>
        <taxon>Eukaryota</taxon>
        <taxon>Fungi</taxon>
        <taxon>Dikarya</taxon>
        <taxon>Ascomycota</taxon>
        <taxon>Pezizomycotina</taxon>
        <taxon>Sordariomycetes</taxon>
        <taxon>Sordariomycetidae</taxon>
        <taxon>Magnaporthales</taxon>
        <taxon>Magnaporthaceae</taxon>
        <taxon>Gaeumannomyces</taxon>
    </lineage>
</organism>
<dbReference type="Proteomes" id="UP000006039">
    <property type="component" value="Unassembled WGS sequence"/>
</dbReference>
<protein>
    <submittedName>
        <fullName evidence="1 2">Uncharacterized protein</fullName>
    </submittedName>
</protein>